<keyword evidence="3 5" id="KW-0347">Helicase</keyword>
<dbReference type="InterPro" id="IPR027417">
    <property type="entry name" value="P-loop_NTPase"/>
</dbReference>
<dbReference type="GO" id="GO:0000725">
    <property type="term" value="P:recombinational repair"/>
    <property type="evidence" value="ECO:0007669"/>
    <property type="project" value="TreeGrafter"/>
</dbReference>
<evidence type="ECO:0000313" key="8">
    <source>
        <dbReference type="Proteomes" id="UP000265930"/>
    </source>
</evidence>
<evidence type="ECO:0000256" key="3">
    <source>
        <dbReference type="ARBA" id="ARBA00022806"/>
    </source>
</evidence>
<dbReference type="SUPFAM" id="SSF52540">
    <property type="entry name" value="P-loop containing nucleoside triphosphate hydrolases"/>
    <property type="match status" value="1"/>
</dbReference>
<dbReference type="InterPro" id="IPR000212">
    <property type="entry name" value="DNA_helicase_UvrD/REP"/>
</dbReference>
<evidence type="ECO:0000259" key="6">
    <source>
        <dbReference type="PROSITE" id="PS51198"/>
    </source>
</evidence>
<accession>A0A399IMG8</accession>
<dbReference type="RefSeq" id="WP_119367389.1">
    <property type="nucleotide sequence ID" value="NZ_QXDJ01000004.1"/>
</dbReference>
<comment type="caution">
    <text evidence="7">The sequence shown here is derived from an EMBL/GenBank/DDBJ whole genome shotgun (WGS) entry which is preliminary data.</text>
</comment>
<dbReference type="GO" id="GO:0043138">
    <property type="term" value="F:3'-5' DNA helicase activity"/>
    <property type="evidence" value="ECO:0007669"/>
    <property type="project" value="UniProtKB-EC"/>
</dbReference>
<evidence type="ECO:0000313" key="7">
    <source>
        <dbReference type="EMBL" id="RII33459.1"/>
    </source>
</evidence>
<evidence type="ECO:0000256" key="4">
    <source>
        <dbReference type="ARBA" id="ARBA00022840"/>
    </source>
</evidence>
<gene>
    <name evidence="7" type="ORF">D2A34_17105</name>
</gene>
<dbReference type="PANTHER" id="PTHR11070">
    <property type="entry name" value="UVRD / RECB / PCRA DNA HELICASE FAMILY MEMBER"/>
    <property type="match status" value="1"/>
</dbReference>
<keyword evidence="1 5" id="KW-0547">Nucleotide-binding</keyword>
<dbReference type="InterPro" id="IPR027785">
    <property type="entry name" value="UvrD-like_helicase_C"/>
</dbReference>
<dbReference type="Pfam" id="PF13245">
    <property type="entry name" value="AAA_19"/>
    <property type="match status" value="1"/>
</dbReference>
<keyword evidence="4 5" id="KW-0067">ATP-binding</keyword>
<dbReference type="GO" id="GO:0003677">
    <property type="term" value="F:DNA binding"/>
    <property type="evidence" value="ECO:0007669"/>
    <property type="project" value="InterPro"/>
</dbReference>
<dbReference type="Proteomes" id="UP000265930">
    <property type="component" value="Unassembled WGS sequence"/>
</dbReference>
<organism evidence="7 8">
    <name type="scientific">Clostridium chromiireducens</name>
    <dbReference type="NCBI Taxonomy" id="225345"/>
    <lineage>
        <taxon>Bacteria</taxon>
        <taxon>Bacillati</taxon>
        <taxon>Bacillota</taxon>
        <taxon>Clostridia</taxon>
        <taxon>Eubacteriales</taxon>
        <taxon>Clostridiaceae</taxon>
        <taxon>Clostridium</taxon>
    </lineage>
</organism>
<dbReference type="GO" id="GO:0005524">
    <property type="term" value="F:ATP binding"/>
    <property type="evidence" value="ECO:0007669"/>
    <property type="project" value="UniProtKB-UniRule"/>
</dbReference>
<name>A0A399IMG8_9CLOT</name>
<dbReference type="PANTHER" id="PTHR11070:SF2">
    <property type="entry name" value="ATP-DEPENDENT DNA HELICASE SRS2"/>
    <property type="match status" value="1"/>
</dbReference>
<keyword evidence="2 5" id="KW-0378">Hydrolase</keyword>
<dbReference type="GO" id="GO:0016887">
    <property type="term" value="F:ATP hydrolysis activity"/>
    <property type="evidence" value="ECO:0007669"/>
    <property type="project" value="RHEA"/>
</dbReference>
<dbReference type="PROSITE" id="PS51198">
    <property type="entry name" value="UVRD_HELICASE_ATP_BIND"/>
    <property type="match status" value="1"/>
</dbReference>
<feature type="domain" description="UvrD-like helicase ATP-binding" evidence="6">
    <location>
        <begin position="1"/>
        <end position="232"/>
    </location>
</feature>
<reference evidence="7 8" key="1">
    <citation type="submission" date="2018-08" db="EMBL/GenBank/DDBJ databases">
        <title>Genome of Clostridium chromiireducens C1, DSM12136.</title>
        <authorList>
            <person name="Xing M."/>
            <person name="Wei Y."/>
            <person name="Ang E.L."/>
            <person name="Zhao H."/>
            <person name="Zhang Y."/>
        </authorList>
    </citation>
    <scope>NUCLEOTIDE SEQUENCE [LARGE SCALE GENOMIC DNA]</scope>
    <source>
        <strain evidence="7 8">C1</strain>
    </source>
</reference>
<sequence length="489" mass="57195">MNKSNDRKSILQSDNNIVVSAGAGSGKTTILTQKIIDDISRNRTHYKIAAITFTTKAANEIKNRLHGKYIGNFIGTNDSFVECEIIRPFLKDAYGCDFSNDFNVTYTEEKFNSYDNGLEILRLKKMLASYNDNKKNFKFQLALNILKKSKVAEQYIIARYSRIYIDEYQDCDIDMHKLFMYINELGVKLFIVGDVKQSIYVWRGANPEQFKELLKNEAEFEIYELNENFRCCQDIQNYSNVLEYKDLSCYVDNGKSSNVIGVTNYDYLKYLDLNEETTILVRTNNEAENLENELYSLGYNFIFIPRNPLDDLGTSNKNILVELAKYTKNSRYTHFDFINNIPGEFDRKEKDRLKQIMSGLKENLDKSYIENVLIELFKYIGLTFNEIKEINAFIKAVTNKKYENSFNGKEFKHRIITVHSAKGLEFKQVVIFSRNYQIYLNRHKQEHYVATTRAKEKLIICLDDDNYLKYIQGICKKINININQIINIV</sequence>
<dbReference type="EMBL" id="QXDJ01000004">
    <property type="protein sequence ID" value="RII33459.1"/>
    <property type="molecule type" value="Genomic_DNA"/>
</dbReference>
<feature type="binding site" evidence="5">
    <location>
        <begin position="21"/>
        <end position="28"/>
    </location>
    <ligand>
        <name>ATP</name>
        <dbReference type="ChEBI" id="CHEBI:30616"/>
    </ligand>
</feature>
<evidence type="ECO:0000256" key="5">
    <source>
        <dbReference type="PROSITE-ProRule" id="PRU00560"/>
    </source>
</evidence>
<dbReference type="AlphaFoldDB" id="A0A399IMG8"/>
<protein>
    <submittedName>
        <fullName evidence="7">ATP-dependent helicase</fullName>
    </submittedName>
</protein>
<evidence type="ECO:0000256" key="2">
    <source>
        <dbReference type="ARBA" id="ARBA00022801"/>
    </source>
</evidence>
<dbReference type="InterPro" id="IPR014016">
    <property type="entry name" value="UvrD-like_ATP-bd"/>
</dbReference>
<dbReference type="Gene3D" id="3.40.50.300">
    <property type="entry name" value="P-loop containing nucleotide triphosphate hydrolases"/>
    <property type="match status" value="2"/>
</dbReference>
<proteinExistence type="predicted"/>
<evidence type="ECO:0000256" key="1">
    <source>
        <dbReference type="ARBA" id="ARBA00022741"/>
    </source>
</evidence>
<dbReference type="CDD" id="cd17932">
    <property type="entry name" value="DEXQc_UvrD"/>
    <property type="match status" value="1"/>
</dbReference>
<dbReference type="Pfam" id="PF13538">
    <property type="entry name" value="UvrD_C_2"/>
    <property type="match status" value="1"/>
</dbReference>